<feature type="region of interest" description="Disordered" evidence="2">
    <location>
        <begin position="300"/>
        <end position="330"/>
    </location>
</feature>
<sequence length="511" mass="58826">MLICIQQMEEEDRELERLQDEQDEFVASKIHDMEYQIDEEKFEKKMDEWRLREVETSKQEKIYLEKVRANLLGLDKDENVKPLKGFEQQQQQQHEFIRKKKIQEVESASESDDFDFELLGNWFAEGTKIGVSNDSADKYSEGNEEKAENFDIEGTKIGVSNDSADKYSEGIAKLEEDEADNSDTEGAEIGVSCNSADEYPEVDSIAESKEIRKNIVETEDKLADLFIKDTEIGVSCDSADEYLKPMKSVNQVVASAKSAKSEDNKFQMNFNNWLDKDWLDKDTEIGGFASNDKSADEYFKYTGFNQEEDESDGESEVKSEEYGDQPMIKFSDMDAISGLTTKFFEQKPTAVAAKDPIESYEKSANEHLSDSEDEAEENNEVEEPSRLEDKEEMQVYSDLDDEEEEEEEGGEEGKEEEKLEIGTATALLAAKKAEVIEKVIELMTQVEENKVRVTSREFKEKMELYSNYKKLKLKLNKKSNQFQIHFNSSRIKYLKPQISNQPHKKIPIQIF</sequence>
<feature type="compositionally biased region" description="Acidic residues" evidence="2">
    <location>
        <begin position="398"/>
        <end position="410"/>
    </location>
</feature>
<feature type="region of interest" description="Disordered" evidence="2">
    <location>
        <begin position="350"/>
        <end position="420"/>
    </location>
</feature>
<proteinExistence type="predicted"/>
<keyword evidence="1" id="KW-0175">Coiled coil</keyword>
<feature type="compositionally biased region" description="Basic and acidic residues" evidence="2">
    <location>
        <begin position="411"/>
        <end position="420"/>
    </location>
</feature>
<organism evidence="3 4">
    <name type="scientific">Candida boidinii</name>
    <name type="common">Yeast</name>
    <dbReference type="NCBI Taxonomy" id="5477"/>
    <lineage>
        <taxon>Eukaryota</taxon>
        <taxon>Fungi</taxon>
        <taxon>Dikarya</taxon>
        <taxon>Ascomycota</taxon>
        <taxon>Saccharomycotina</taxon>
        <taxon>Pichiomycetes</taxon>
        <taxon>Pichiales</taxon>
        <taxon>Pichiaceae</taxon>
        <taxon>Ogataea</taxon>
        <taxon>Ogataea/Candida clade</taxon>
    </lineage>
</organism>
<feature type="compositionally biased region" description="Acidic residues" evidence="2">
    <location>
        <begin position="371"/>
        <end position="382"/>
    </location>
</feature>
<feature type="compositionally biased region" description="Basic and acidic residues" evidence="2">
    <location>
        <begin position="135"/>
        <end position="149"/>
    </location>
</feature>
<evidence type="ECO:0000256" key="1">
    <source>
        <dbReference type="SAM" id="Coils"/>
    </source>
</evidence>
<name>A0A9W6T1G0_CANBO</name>
<dbReference type="EMBL" id="BSXN01001208">
    <property type="protein sequence ID" value="GME72121.1"/>
    <property type="molecule type" value="Genomic_DNA"/>
</dbReference>
<evidence type="ECO:0000313" key="3">
    <source>
        <dbReference type="EMBL" id="GME72121.1"/>
    </source>
</evidence>
<evidence type="ECO:0000313" key="4">
    <source>
        <dbReference type="Proteomes" id="UP001165120"/>
    </source>
</evidence>
<dbReference type="AlphaFoldDB" id="A0A9W6T1G0"/>
<accession>A0A9W6T1G0</accession>
<comment type="caution">
    <text evidence="3">The sequence shown here is derived from an EMBL/GenBank/DDBJ whole genome shotgun (WGS) entry which is preliminary data.</text>
</comment>
<feature type="compositionally biased region" description="Basic and acidic residues" evidence="2">
    <location>
        <begin position="383"/>
        <end position="393"/>
    </location>
</feature>
<reference evidence="3" key="1">
    <citation type="submission" date="2023-04" db="EMBL/GenBank/DDBJ databases">
        <title>Candida boidinii NBRC 10035.</title>
        <authorList>
            <person name="Ichikawa N."/>
            <person name="Sato H."/>
            <person name="Tonouchi N."/>
        </authorList>
    </citation>
    <scope>NUCLEOTIDE SEQUENCE</scope>
    <source>
        <strain evidence="3">NBRC 10035</strain>
    </source>
</reference>
<feature type="region of interest" description="Disordered" evidence="2">
    <location>
        <begin position="133"/>
        <end position="161"/>
    </location>
</feature>
<gene>
    <name evidence="3" type="ORF">Cboi02_000348000</name>
</gene>
<dbReference type="Proteomes" id="UP001165120">
    <property type="component" value="Unassembled WGS sequence"/>
</dbReference>
<feature type="coiled-coil region" evidence="1">
    <location>
        <begin position="1"/>
        <end position="28"/>
    </location>
</feature>
<evidence type="ECO:0000256" key="2">
    <source>
        <dbReference type="SAM" id="MobiDB-lite"/>
    </source>
</evidence>
<protein>
    <submittedName>
        <fullName evidence="3">Unnamed protein product</fullName>
    </submittedName>
</protein>
<feature type="compositionally biased region" description="Basic and acidic residues" evidence="2">
    <location>
        <begin position="355"/>
        <end position="370"/>
    </location>
</feature>
<keyword evidence="4" id="KW-1185">Reference proteome</keyword>